<dbReference type="Proteomes" id="UP000287352">
    <property type="component" value="Unassembled WGS sequence"/>
</dbReference>
<gene>
    <name evidence="5" type="ORF">KTT_11040</name>
</gene>
<dbReference type="SMART" id="SM00320">
    <property type="entry name" value="WD40"/>
    <property type="match status" value="7"/>
</dbReference>
<dbReference type="InterPro" id="IPR011989">
    <property type="entry name" value="ARM-like"/>
</dbReference>
<dbReference type="Pfam" id="PF13646">
    <property type="entry name" value="HEAT_2"/>
    <property type="match status" value="2"/>
</dbReference>
<dbReference type="CDD" id="cd00200">
    <property type="entry name" value="WD40"/>
    <property type="match status" value="1"/>
</dbReference>
<feature type="repeat" description="WD" evidence="3">
    <location>
        <begin position="379"/>
        <end position="420"/>
    </location>
</feature>
<dbReference type="InterPro" id="IPR000357">
    <property type="entry name" value="HEAT"/>
</dbReference>
<dbReference type="RefSeq" id="WP_126578976.1">
    <property type="nucleotide sequence ID" value="NZ_BIFR01000001.1"/>
</dbReference>
<dbReference type="PROSITE" id="PS00678">
    <property type="entry name" value="WD_REPEATS_1"/>
    <property type="match status" value="1"/>
</dbReference>
<dbReference type="InterPro" id="IPR004155">
    <property type="entry name" value="PBS_lyase_HEAT"/>
</dbReference>
<feature type="repeat" description="WD" evidence="3">
    <location>
        <begin position="463"/>
        <end position="504"/>
    </location>
</feature>
<dbReference type="PANTHER" id="PTHR19848">
    <property type="entry name" value="WD40 REPEAT PROTEIN"/>
    <property type="match status" value="1"/>
</dbReference>
<feature type="region of interest" description="Disordered" evidence="4">
    <location>
        <begin position="1"/>
        <end position="23"/>
    </location>
</feature>
<evidence type="ECO:0000313" key="5">
    <source>
        <dbReference type="EMBL" id="GCE11245.1"/>
    </source>
</evidence>
<proteinExistence type="predicted"/>
<dbReference type="Gene3D" id="2.130.10.10">
    <property type="entry name" value="YVTN repeat-like/Quinoprotein amine dehydrogenase"/>
    <property type="match status" value="3"/>
</dbReference>
<evidence type="ECO:0000256" key="1">
    <source>
        <dbReference type="ARBA" id="ARBA00022574"/>
    </source>
</evidence>
<dbReference type="SUPFAM" id="SSF50978">
    <property type="entry name" value="WD40 repeat-like"/>
    <property type="match status" value="1"/>
</dbReference>
<reference evidence="6" key="1">
    <citation type="submission" date="2018-12" db="EMBL/GenBank/DDBJ databases">
        <title>Tengunoibacter tsumagoiensis gen. nov., sp. nov., Dictyobacter kobayashii sp. nov., D. alpinus sp. nov., and D. joshuensis sp. nov. and description of Dictyobacteraceae fam. nov. within the order Ktedonobacterales isolated from Tengu-no-mugimeshi.</title>
        <authorList>
            <person name="Wang C.M."/>
            <person name="Zheng Y."/>
            <person name="Sakai Y."/>
            <person name="Toyoda A."/>
            <person name="Minakuchi Y."/>
            <person name="Abe K."/>
            <person name="Yokota A."/>
            <person name="Yabe S."/>
        </authorList>
    </citation>
    <scope>NUCLEOTIDE SEQUENCE [LARGE SCALE GENOMIC DNA]</scope>
    <source>
        <strain evidence="6">Uno3</strain>
    </source>
</reference>
<dbReference type="AlphaFoldDB" id="A0A401ZWI3"/>
<keyword evidence="6" id="KW-1185">Reference proteome</keyword>
<keyword evidence="1 3" id="KW-0853">WD repeat</keyword>
<dbReference type="PROSITE" id="PS50082">
    <property type="entry name" value="WD_REPEATS_2"/>
    <property type="match status" value="4"/>
</dbReference>
<evidence type="ECO:0000256" key="3">
    <source>
        <dbReference type="PROSITE-ProRule" id="PRU00221"/>
    </source>
</evidence>
<feature type="repeat" description="WD" evidence="3">
    <location>
        <begin position="421"/>
        <end position="462"/>
    </location>
</feature>
<dbReference type="InterPro" id="IPR015943">
    <property type="entry name" value="WD40/YVTN_repeat-like_dom_sf"/>
</dbReference>
<dbReference type="InterPro" id="IPR019775">
    <property type="entry name" value="WD40_repeat_CS"/>
</dbReference>
<dbReference type="SUPFAM" id="SSF48371">
    <property type="entry name" value="ARM repeat"/>
    <property type="match status" value="1"/>
</dbReference>
<dbReference type="PANTHER" id="PTHR19848:SF8">
    <property type="entry name" value="F-BOX AND WD REPEAT DOMAIN CONTAINING 7"/>
    <property type="match status" value="1"/>
</dbReference>
<organism evidence="5 6">
    <name type="scientific">Tengunoibacter tsumagoiensis</name>
    <dbReference type="NCBI Taxonomy" id="2014871"/>
    <lineage>
        <taxon>Bacteria</taxon>
        <taxon>Bacillati</taxon>
        <taxon>Chloroflexota</taxon>
        <taxon>Ktedonobacteria</taxon>
        <taxon>Ktedonobacterales</taxon>
        <taxon>Dictyobacteraceae</taxon>
        <taxon>Tengunoibacter</taxon>
    </lineage>
</organism>
<evidence type="ECO:0000256" key="4">
    <source>
        <dbReference type="SAM" id="MobiDB-lite"/>
    </source>
</evidence>
<name>A0A401ZWI3_9CHLR</name>
<comment type="caution">
    <text evidence="5">The sequence shown here is derived from an EMBL/GenBank/DDBJ whole genome shotgun (WGS) entry which is preliminary data.</text>
</comment>
<dbReference type="InterPro" id="IPR036322">
    <property type="entry name" value="WD40_repeat_dom_sf"/>
</dbReference>
<evidence type="ECO:0000313" key="6">
    <source>
        <dbReference type="Proteomes" id="UP000287352"/>
    </source>
</evidence>
<feature type="repeat" description="WD" evidence="3">
    <location>
        <begin position="618"/>
        <end position="650"/>
    </location>
</feature>
<sequence>MQAPGNAEDNLPQGDAQQPLPPPRHERVEIELLPIIETPDLLYVPPDTGTMPPGLLKRLQSRRFTQPQELTEEALVASLASSDWQERSAAIQQLGKLGEQAPISVLVRALQDDHESVRAMAARTLGKLPDQAPLGQLLQTLHDEHWKVRAATAQVLGKLGKRVPLAPLIEALQDPDESVRAAVVGALGRLHNTLAIDPLLGMLKDPDWHVREMAVFSLVSFDDARIVTPLAHALHDSDPHVREAVESLQEHNTALFSAVIAARNEFASIEDDVGRLLAPAVQNETFWSPERIEQQKGRWITPVARKIRSSSLPLQPDKPFRRPNPKLTRRVALGGLAAAVIVGNGLIWANLLKQQGKHPESAASNTLDILPLGTTLRSYHAHNGGALTIGWSPDSSQLVSGGTDTTVQIHDVSSGQLLRTYTGHSKVVFCVAWSPDGRTIASAGSDASVHIWQADTGKTIMVYHGHTLSVLDLSWSPDSKYIVSSSEDGTVDTWETATGRLIQRYTGRLKDVASVAWSPDGQKILAVGQNNQLWIRDAFSGMLEHQESAALNSNMLYNILGNSVCWSPNGQQYAFSNRAGKVKVFNTATGYPGATYDYIYNENPNAAIPGALYAAAGSVVYSPDGKYLATTNENKTVQVWDSTSGRQLFTCHGTSYYIFSIAWSPDGKYLASACWDDPALVLWKAG</sequence>
<dbReference type="Gene3D" id="1.25.10.10">
    <property type="entry name" value="Leucine-rich Repeat Variant"/>
    <property type="match status" value="2"/>
</dbReference>
<dbReference type="Pfam" id="PF00400">
    <property type="entry name" value="WD40"/>
    <property type="match status" value="6"/>
</dbReference>
<dbReference type="Pfam" id="PF02985">
    <property type="entry name" value="HEAT"/>
    <property type="match status" value="1"/>
</dbReference>
<protein>
    <submittedName>
        <fullName evidence="5">Uncharacterized protein</fullName>
    </submittedName>
</protein>
<accession>A0A401ZWI3</accession>
<dbReference type="SMART" id="SM00567">
    <property type="entry name" value="EZ_HEAT"/>
    <property type="match status" value="5"/>
</dbReference>
<dbReference type="InterPro" id="IPR001680">
    <property type="entry name" value="WD40_rpt"/>
</dbReference>
<dbReference type="OrthoDB" id="144556at2"/>
<keyword evidence="2" id="KW-0677">Repeat</keyword>
<dbReference type="InterPro" id="IPR016024">
    <property type="entry name" value="ARM-type_fold"/>
</dbReference>
<dbReference type="EMBL" id="BIFR01000001">
    <property type="protein sequence ID" value="GCE11245.1"/>
    <property type="molecule type" value="Genomic_DNA"/>
</dbReference>
<evidence type="ECO:0000256" key="2">
    <source>
        <dbReference type="ARBA" id="ARBA00022737"/>
    </source>
</evidence>
<dbReference type="PROSITE" id="PS50294">
    <property type="entry name" value="WD_REPEATS_REGION"/>
    <property type="match status" value="3"/>
</dbReference>